<sequence length="50" mass="4953">GDQDEVAGEPPLRAPGPSGGPRRGRGGGVLSSGVARGVAHVDPRPVADRL</sequence>
<feature type="compositionally biased region" description="Gly residues" evidence="1">
    <location>
        <begin position="17"/>
        <end position="30"/>
    </location>
</feature>
<feature type="region of interest" description="Disordered" evidence="1">
    <location>
        <begin position="1"/>
        <end position="50"/>
    </location>
</feature>
<evidence type="ECO:0000256" key="1">
    <source>
        <dbReference type="SAM" id="MobiDB-lite"/>
    </source>
</evidence>
<evidence type="ECO:0000313" key="2">
    <source>
        <dbReference type="EMBL" id="CAA9318154.1"/>
    </source>
</evidence>
<name>A0A6J4L0F6_9ACTN</name>
<feature type="non-terminal residue" evidence="2">
    <location>
        <position position="1"/>
    </location>
</feature>
<feature type="compositionally biased region" description="Basic and acidic residues" evidence="1">
    <location>
        <begin position="39"/>
        <end position="50"/>
    </location>
</feature>
<feature type="non-terminal residue" evidence="2">
    <location>
        <position position="50"/>
    </location>
</feature>
<accession>A0A6J4L0F6</accession>
<proteinExistence type="predicted"/>
<dbReference type="AlphaFoldDB" id="A0A6J4L0F6"/>
<protein>
    <submittedName>
        <fullName evidence="2">Uncharacterized protein</fullName>
    </submittedName>
</protein>
<organism evidence="2">
    <name type="scientific">uncultured Nocardioidaceae bacterium</name>
    <dbReference type="NCBI Taxonomy" id="253824"/>
    <lineage>
        <taxon>Bacteria</taxon>
        <taxon>Bacillati</taxon>
        <taxon>Actinomycetota</taxon>
        <taxon>Actinomycetes</taxon>
        <taxon>Propionibacteriales</taxon>
        <taxon>Nocardioidaceae</taxon>
        <taxon>environmental samples</taxon>
    </lineage>
</organism>
<reference evidence="2" key="1">
    <citation type="submission" date="2020-02" db="EMBL/GenBank/DDBJ databases">
        <authorList>
            <person name="Meier V. D."/>
        </authorList>
    </citation>
    <scope>NUCLEOTIDE SEQUENCE</scope>
    <source>
        <strain evidence="2">AVDCRST_MAG24</strain>
    </source>
</reference>
<gene>
    <name evidence="2" type="ORF">AVDCRST_MAG24-203</name>
</gene>
<dbReference type="EMBL" id="CADCUF010000025">
    <property type="protein sequence ID" value="CAA9318154.1"/>
    <property type="molecule type" value="Genomic_DNA"/>
</dbReference>